<keyword evidence="2" id="KW-1133">Transmembrane helix</keyword>
<dbReference type="RefSeq" id="WP_044011054.1">
    <property type="nucleotide sequence ID" value="NZ_AWTT01000032.1"/>
</dbReference>
<protein>
    <submittedName>
        <fullName evidence="3">Small membrane protein</fullName>
    </submittedName>
</protein>
<dbReference type="EMBL" id="AWTT01000032">
    <property type="protein sequence ID" value="KIS03076.1"/>
    <property type="molecule type" value="Genomic_DNA"/>
</dbReference>
<feature type="region of interest" description="Disordered" evidence="1">
    <location>
        <begin position="1"/>
        <end position="75"/>
    </location>
</feature>
<dbReference type="STRING" id="1335616.WDC_1322"/>
<gene>
    <name evidence="3" type="ORF">WDC_1322</name>
</gene>
<evidence type="ECO:0000313" key="3">
    <source>
        <dbReference type="EMBL" id="KIS03076.1"/>
    </source>
</evidence>
<sequence length="106" mass="12472">MSTNKKEQPLTRQVYREQQRQSADDFEHRDQERVKVEREYSRTHRQAEADQPDKQPDEEATEPSSRSKITNTSDQRIHRLKQKLNLAIIGLILAIIIVYLVLFLVG</sequence>
<name>A0A0D1A8L5_9LACO</name>
<proteinExistence type="predicted"/>
<keyword evidence="2" id="KW-0812">Transmembrane</keyword>
<evidence type="ECO:0000313" key="4">
    <source>
        <dbReference type="Proteomes" id="UP000032279"/>
    </source>
</evidence>
<feature type="compositionally biased region" description="Basic and acidic residues" evidence="1">
    <location>
        <begin position="1"/>
        <end position="57"/>
    </location>
</feature>
<dbReference type="Proteomes" id="UP000032279">
    <property type="component" value="Unassembled WGS sequence"/>
</dbReference>
<comment type="caution">
    <text evidence="3">The sequence shown here is derived from an EMBL/GenBank/DDBJ whole genome shotgun (WGS) entry which is preliminary data.</text>
</comment>
<organism evidence="3 4">
    <name type="scientific">Paucilactobacillus wasatchensis</name>
    <dbReference type="NCBI Taxonomy" id="1335616"/>
    <lineage>
        <taxon>Bacteria</taxon>
        <taxon>Bacillati</taxon>
        <taxon>Bacillota</taxon>
        <taxon>Bacilli</taxon>
        <taxon>Lactobacillales</taxon>
        <taxon>Lactobacillaceae</taxon>
        <taxon>Paucilactobacillus</taxon>
    </lineage>
</organism>
<feature type="compositionally biased region" description="Polar residues" evidence="1">
    <location>
        <begin position="62"/>
        <end position="74"/>
    </location>
</feature>
<feature type="transmembrane region" description="Helical" evidence="2">
    <location>
        <begin position="84"/>
        <end position="105"/>
    </location>
</feature>
<keyword evidence="2" id="KW-0472">Membrane</keyword>
<keyword evidence="4" id="KW-1185">Reference proteome</keyword>
<reference evidence="3 4" key="1">
    <citation type="submission" date="2013-08" db="EMBL/GenBank/DDBJ databases">
        <title>Lactobacillus wasatchii sp. WDC04, a late gas producing bacteria isolated from aged chedder cheese.</title>
        <authorList>
            <person name="Oberg C.J."/>
            <person name="Culumber M."/>
            <person name="McMahon D.J."/>
            <person name="Broadbent J.R."/>
            <person name="Oberg T.S."/>
            <person name="Ortaki F."/>
        </authorList>
    </citation>
    <scope>NUCLEOTIDE SEQUENCE [LARGE SCALE GENOMIC DNA]</scope>
    <source>
        <strain evidence="3 4">WDC04</strain>
    </source>
</reference>
<evidence type="ECO:0000256" key="1">
    <source>
        <dbReference type="SAM" id="MobiDB-lite"/>
    </source>
</evidence>
<dbReference type="AlphaFoldDB" id="A0A0D1A8L5"/>
<dbReference type="OrthoDB" id="2249706at2"/>
<dbReference type="PATRIC" id="fig|1335616.4.peg.1324"/>
<evidence type="ECO:0000256" key="2">
    <source>
        <dbReference type="SAM" id="Phobius"/>
    </source>
</evidence>
<accession>A0A0D1A8L5</accession>